<proteinExistence type="inferred from homology"/>
<organism evidence="4">
    <name type="scientific">marine metagenome</name>
    <dbReference type="NCBI Taxonomy" id="408172"/>
    <lineage>
        <taxon>unclassified sequences</taxon>
        <taxon>metagenomes</taxon>
        <taxon>ecological metagenomes</taxon>
    </lineage>
</organism>
<reference evidence="4" key="1">
    <citation type="submission" date="2018-05" db="EMBL/GenBank/DDBJ databases">
        <authorList>
            <person name="Lanie J.A."/>
            <person name="Ng W.-L."/>
            <person name="Kazmierczak K.M."/>
            <person name="Andrzejewski T.M."/>
            <person name="Davidsen T.M."/>
            <person name="Wayne K.J."/>
            <person name="Tettelin H."/>
            <person name="Glass J.I."/>
            <person name="Rusch D."/>
            <person name="Podicherti R."/>
            <person name="Tsui H.-C.T."/>
            <person name="Winkler M.E."/>
        </authorList>
    </citation>
    <scope>NUCLEOTIDE SEQUENCE</scope>
</reference>
<dbReference type="Pfam" id="PF00884">
    <property type="entry name" value="Sulfatase"/>
    <property type="match status" value="1"/>
</dbReference>
<comment type="similarity">
    <text evidence="1">Belongs to the sulfatase family.</text>
</comment>
<accession>A0A382DN97</accession>
<sequence>MLKQASKVDLANTLGNAAAVNHIFTLLFLLCVNGLQAKQPNVVILFTDDQGTIDANCYGSKDLITPNIDKLAATGVRFTQAYAHTVCCPARAALVTGRHPQRGGVRHWTQGDMNSAKGINMALEEVTLAEALKPAGYRTALFGKWHLGAHRDYGPKKQGFDEFFGIRDGFIDNYNHYFLHGTGFHDLYEGTTPVKARGKYFPEMMVQRSLNFIDQNKDRPFFLYVPFNIPHYPEQALKKHEALYKDVKDPARRSYGAIVTTTDHYIGQVIDKLEEHGLRENTIVIYMSDNGHSEETGNRIRADNHKSGYPNGHFYGASGGGSTGKWIGQKGSFLEGGVRVPAVISYPAKLPKGTVRNQAISAMDWFPTVLDLCGVKQPAKSPKLDGFNLLPLIHDAREKSKYKTLHFAWGNKWAVREGNWKLIGVEGRPKVTLHNLGDARPEVKDYAKEKPEVVGHLRALHTTWARDVKPKW</sequence>
<dbReference type="Gene3D" id="3.30.1120.10">
    <property type="match status" value="1"/>
</dbReference>
<keyword evidence="2" id="KW-0378">Hydrolase</keyword>
<evidence type="ECO:0000256" key="1">
    <source>
        <dbReference type="ARBA" id="ARBA00008779"/>
    </source>
</evidence>
<dbReference type="InterPro" id="IPR000917">
    <property type="entry name" value="Sulfatase_N"/>
</dbReference>
<dbReference type="PANTHER" id="PTHR42693:SF53">
    <property type="entry name" value="ENDO-4-O-SULFATASE"/>
    <property type="match status" value="1"/>
</dbReference>
<dbReference type="InterPro" id="IPR050738">
    <property type="entry name" value="Sulfatase"/>
</dbReference>
<protein>
    <recommendedName>
        <fullName evidence="3">Sulfatase N-terminal domain-containing protein</fullName>
    </recommendedName>
</protein>
<name>A0A382DN97_9ZZZZ</name>
<dbReference type="EMBL" id="UINC01040180">
    <property type="protein sequence ID" value="SVB39685.1"/>
    <property type="molecule type" value="Genomic_DNA"/>
</dbReference>
<evidence type="ECO:0000256" key="2">
    <source>
        <dbReference type="ARBA" id="ARBA00022801"/>
    </source>
</evidence>
<dbReference type="Gene3D" id="3.40.720.10">
    <property type="entry name" value="Alkaline Phosphatase, subunit A"/>
    <property type="match status" value="1"/>
</dbReference>
<dbReference type="PANTHER" id="PTHR42693">
    <property type="entry name" value="ARYLSULFATASE FAMILY MEMBER"/>
    <property type="match status" value="1"/>
</dbReference>
<dbReference type="GO" id="GO:0004065">
    <property type="term" value="F:arylsulfatase activity"/>
    <property type="evidence" value="ECO:0007669"/>
    <property type="project" value="TreeGrafter"/>
</dbReference>
<evidence type="ECO:0000259" key="3">
    <source>
        <dbReference type="Pfam" id="PF00884"/>
    </source>
</evidence>
<dbReference type="AlphaFoldDB" id="A0A382DN97"/>
<evidence type="ECO:0000313" key="4">
    <source>
        <dbReference type="EMBL" id="SVB39685.1"/>
    </source>
</evidence>
<feature type="domain" description="Sulfatase N-terminal" evidence="3">
    <location>
        <begin position="40"/>
        <end position="375"/>
    </location>
</feature>
<dbReference type="SUPFAM" id="SSF53649">
    <property type="entry name" value="Alkaline phosphatase-like"/>
    <property type="match status" value="1"/>
</dbReference>
<gene>
    <name evidence="4" type="ORF">METZ01_LOCUS192539</name>
</gene>
<dbReference type="InterPro" id="IPR017850">
    <property type="entry name" value="Alkaline_phosphatase_core_sf"/>
</dbReference>